<proteinExistence type="predicted"/>
<evidence type="ECO:0000313" key="2">
    <source>
        <dbReference type="Proteomes" id="UP000050761"/>
    </source>
</evidence>
<accession>A0A183G1E2</accession>
<accession>A0A3P8DZ52</accession>
<dbReference type="Proteomes" id="UP000050761">
    <property type="component" value="Unassembled WGS sequence"/>
</dbReference>
<organism evidence="2 3">
    <name type="scientific">Heligmosomoides polygyrus</name>
    <name type="common">Parasitic roundworm</name>
    <dbReference type="NCBI Taxonomy" id="6339"/>
    <lineage>
        <taxon>Eukaryota</taxon>
        <taxon>Metazoa</taxon>
        <taxon>Ecdysozoa</taxon>
        <taxon>Nematoda</taxon>
        <taxon>Chromadorea</taxon>
        <taxon>Rhabditida</taxon>
        <taxon>Rhabditina</taxon>
        <taxon>Rhabditomorpha</taxon>
        <taxon>Strongyloidea</taxon>
        <taxon>Heligmosomidae</taxon>
        <taxon>Heligmosomoides</taxon>
    </lineage>
</organism>
<dbReference type="AlphaFoldDB" id="A0A183G1E2"/>
<evidence type="ECO:0000313" key="1">
    <source>
        <dbReference type="EMBL" id="VDP01513.1"/>
    </source>
</evidence>
<gene>
    <name evidence="1" type="ORF">HPBE_LOCUS15009</name>
</gene>
<dbReference type="InterPro" id="IPR036397">
    <property type="entry name" value="RNaseH_sf"/>
</dbReference>
<dbReference type="WBParaSite" id="HPBE_0001500601-mRNA-1">
    <property type="protein sequence ID" value="HPBE_0001500601-mRNA-1"/>
    <property type="gene ID" value="HPBE_0001500601"/>
</dbReference>
<protein>
    <submittedName>
        <fullName evidence="3">Type II toxin-antitoxin system ParD family antitoxin</fullName>
    </submittedName>
</protein>
<keyword evidence="2" id="KW-1185">Reference proteome</keyword>
<name>A0A183G1E2_HELPZ</name>
<reference evidence="1 2" key="1">
    <citation type="submission" date="2018-11" db="EMBL/GenBank/DDBJ databases">
        <authorList>
            <consortium name="Pathogen Informatics"/>
        </authorList>
    </citation>
    <scope>NUCLEOTIDE SEQUENCE [LARGE SCALE GENOMIC DNA]</scope>
</reference>
<dbReference type="Gene3D" id="3.30.420.10">
    <property type="entry name" value="Ribonuclease H-like superfamily/Ribonuclease H"/>
    <property type="match status" value="1"/>
</dbReference>
<dbReference type="EMBL" id="UZAH01028650">
    <property type="protein sequence ID" value="VDP01513.1"/>
    <property type="molecule type" value="Genomic_DNA"/>
</dbReference>
<sequence>MPCAKNAQSGKMSYAADYHLFRALKQHLRGREFDDRRQLEVEVSEIFSSQPSEYWRKGIERLPERMAGS</sequence>
<reference evidence="3" key="2">
    <citation type="submission" date="2019-09" db="UniProtKB">
        <authorList>
            <consortium name="WormBaseParasite"/>
        </authorList>
    </citation>
    <scope>IDENTIFICATION</scope>
</reference>
<evidence type="ECO:0000313" key="3">
    <source>
        <dbReference type="WBParaSite" id="HPBE_0001500601-mRNA-1"/>
    </source>
</evidence>
<dbReference type="OrthoDB" id="9970333at2759"/>
<dbReference type="GO" id="GO:0003676">
    <property type="term" value="F:nucleic acid binding"/>
    <property type="evidence" value="ECO:0007669"/>
    <property type="project" value="InterPro"/>
</dbReference>